<gene>
    <name evidence="2" type="ORF">CALVIDRAFT_523182</name>
</gene>
<dbReference type="PANTHER" id="PTHR35204">
    <property type="entry name" value="YALI0A21131P"/>
    <property type="match status" value="1"/>
</dbReference>
<dbReference type="Proteomes" id="UP000076738">
    <property type="component" value="Unassembled WGS sequence"/>
</dbReference>
<protein>
    <submittedName>
        <fullName evidence="2">Uncharacterized protein</fullName>
    </submittedName>
</protein>
<reference evidence="2 3" key="1">
    <citation type="journal article" date="2016" name="Mol. Biol. Evol.">
        <title>Comparative Genomics of Early-Diverging Mushroom-Forming Fungi Provides Insights into the Origins of Lignocellulose Decay Capabilities.</title>
        <authorList>
            <person name="Nagy L.G."/>
            <person name="Riley R."/>
            <person name="Tritt A."/>
            <person name="Adam C."/>
            <person name="Daum C."/>
            <person name="Floudas D."/>
            <person name="Sun H."/>
            <person name="Yadav J.S."/>
            <person name="Pangilinan J."/>
            <person name="Larsson K.H."/>
            <person name="Matsuura K."/>
            <person name="Barry K."/>
            <person name="Labutti K."/>
            <person name="Kuo R."/>
            <person name="Ohm R.A."/>
            <person name="Bhattacharya S.S."/>
            <person name="Shirouzu T."/>
            <person name="Yoshinaga Y."/>
            <person name="Martin F.M."/>
            <person name="Grigoriev I.V."/>
            <person name="Hibbett D.S."/>
        </authorList>
    </citation>
    <scope>NUCLEOTIDE SEQUENCE [LARGE SCALE GENOMIC DNA]</scope>
    <source>
        <strain evidence="2 3">TUFC12733</strain>
    </source>
</reference>
<evidence type="ECO:0000313" key="3">
    <source>
        <dbReference type="Proteomes" id="UP000076738"/>
    </source>
</evidence>
<dbReference type="PANTHER" id="PTHR35204:SF1">
    <property type="entry name" value="ENTEROTOXIN"/>
    <property type="match status" value="1"/>
</dbReference>
<dbReference type="EMBL" id="KV417352">
    <property type="protein sequence ID" value="KZO90087.1"/>
    <property type="molecule type" value="Genomic_DNA"/>
</dbReference>
<proteinExistence type="predicted"/>
<feature type="chain" id="PRO_5007886559" evidence="1">
    <location>
        <begin position="19"/>
        <end position="523"/>
    </location>
</feature>
<accession>A0A167G1S9</accession>
<dbReference type="STRING" id="1330018.A0A167G1S9"/>
<evidence type="ECO:0000313" key="2">
    <source>
        <dbReference type="EMBL" id="KZO90087.1"/>
    </source>
</evidence>
<dbReference type="InterPro" id="IPR038921">
    <property type="entry name" value="YOR389W-like"/>
</dbReference>
<dbReference type="OrthoDB" id="10261782at2759"/>
<organism evidence="2 3">
    <name type="scientific">Calocera viscosa (strain TUFC12733)</name>
    <dbReference type="NCBI Taxonomy" id="1330018"/>
    <lineage>
        <taxon>Eukaryota</taxon>
        <taxon>Fungi</taxon>
        <taxon>Dikarya</taxon>
        <taxon>Basidiomycota</taxon>
        <taxon>Agaricomycotina</taxon>
        <taxon>Dacrymycetes</taxon>
        <taxon>Dacrymycetales</taxon>
        <taxon>Dacrymycetaceae</taxon>
        <taxon>Calocera</taxon>
    </lineage>
</organism>
<evidence type="ECO:0000256" key="1">
    <source>
        <dbReference type="SAM" id="SignalP"/>
    </source>
</evidence>
<keyword evidence="3" id="KW-1185">Reference proteome</keyword>
<keyword evidence="1" id="KW-0732">Signal</keyword>
<dbReference type="AlphaFoldDB" id="A0A167G1S9"/>
<name>A0A167G1S9_CALVF</name>
<sequence length="523" mass="59468">MNLLYFSLTLWLSRLSYAQDYQLVAHEYSAGASTQAAIKWDAPPHPDTTGNLIFDAAAHFLNHWSNAYRRNGHAVVPVTVSAGTLLYHGRDGLRADPNPPTGAEWLTLDMDHAMAYSAFQGRVFSYAVERDLRLLYFDGASATVLPTGTQDVQDVIIYGNVSDFHRDAFLRLAQLCEWRDGYQIDGFFRMGFDFEMMLCNFTDGLRQLSDIDVVPCMLEHPPGWKGSIRDPNIMGYEFLATGNWHNVEPIAGLHIDYSRMLSFYDRKYESLVRLRRGRKRLQRRLLNISDADVQLLRGELDDVLLRPSDDMGSGVQWGAIMQHVVESYADRLEFLQHLLHSLDRRAMTGEEEGHDVPSLVADVRQQVLTMLAPHISRTSVRGTDTDGLNHTWFEATIGRCSSKHTAHLPVATFTPQEHTLKSAIDEAVHEICRTLGIIWQTAYTAESITSDVQHVTLVEEWAKEIDRLMAWLDWAEWQKCKPPCSEDESCSLPQWPFDGIANGTEEAPPHCISKLHYRSQNFR</sequence>
<feature type="signal peptide" evidence="1">
    <location>
        <begin position="1"/>
        <end position="18"/>
    </location>
</feature>